<evidence type="ECO:0000313" key="2">
    <source>
        <dbReference type="Proteomes" id="UP000827976"/>
    </source>
</evidence>
<comment type="caution">
    <text evidence="1">The sequence shown here is derived from an EMBL/GenBank/DDBJ whole genome shotgun (WGS) entry which is preliminary data.</text>
</comment>
<evidence type="ECO:0000313" key="1">
    <source>
        <dbReference type="EMBL" id="KAH7675355.1"/>
    </source>
</evidence>
<dbReference type="Proteomes" id="UP000827976">
    <property type="component" value="Chromosome 8"/>
</dbReference>
<protein>
    <submittedName>
        <fullName evidence="1">Plant G-box-binding factor protein</fullName>
    </submittedName>
</protein>
<gene>
    <name evidence="1" type="ORF">IHE45_08G129700</name>
</gene>
<organism evidence="1 2">
    <name type="scientific">Dioscorea alata</name>
    <name type="common">Purple yam</name>
    <dbReference type="NCBI Taxonomy" id="55571"/>
    <lineage>
        <taxon>Eukaryota</taxon>
        <taxon>Viridiplantae</taxon>
        <taxon>Streptophyta</taxon>
        <taxon>Embryophyta</taxon>
        <taxon>Tracheophyta</taxon>
        <taxon>Spermatophyta</taxon>
        <taxon>Magnoliopsida</taxon>
        <taxon>Liliopsida</taxon>
        <taxon>Dioscoreales</taxon>
        <taxon>Dioscoreaceae</taxon>
        <taxon>Dioscorea</taxon>
    </lineage>
</organism>
<reference evidence="2" key="1">
    <citation type="journal article" date="2022" name="Nat. Commun.">
        <title>Chromosome evolution and the genetic basis of agronomically important traits in greater yam.</title>
        <authorList>
            <person name="Bredeson J.V."/>
            <person name="Lyons J.B."/>
            <person name="Oniyinde I.O."/>
            <person name="Okereke N.R."/>
            <person name="Kolade O."/>
            <person name="Nnabue I."/>
            <person name="Nwadili C.O."/>
            <person name="Hribova E."/>
            <person name="Parker M."/>
            <person name="Nwogha J."/>
            <person name="Shu S."/>
            <person name="Carlson J."/>
            <person name="Kariba R."/>
            <person name="Muthemba S."/>
            <person name="Knop K."/>
            <person name="Barton G.J."/>
            <person name="Sherwood A.V."/>
            <person name="Lopez-Montes A."/>
            <person name="Asiedu R."/>
            <person name="Jamnadass R."/>
            <person name="Muchugi A."/>
            <person name="Goodstein D."/>
            <person name="Egesi C.N."/>
            <person name="Featherston J."/>
            <person name="Asfaw A."/>
            <person name="Simpson G.G."/>
            <person name="Dolezel J."/>
            <person name="Hendre P.S."/>
            <person name="Van Deynze A."/>
            <person name="Kumar P.L."/>
            <person name="Obidiegwu J.E."/>
            <person name="Bhattacharjee R."/>
            <person name="Rokhsar D.S."/>
        </authorList>
    </citation>
    <scope>NUCLEOTIDE SEQUENCE [LARGE SCALE GENOMIC DNA]</scope>
    <source>
        <strain evidence="2">cv. TDa95/00328</strain>
    </source>
</reference>
<sequence>MGSGEESAAHGKPGKTTPTSAAAATVAAAAPASGQETPATPIYPDWGTSIQAFYGPGAGPPPPFFPASVAGSPPPHPYVWGGQHLIPAYGTPIPFPAMYPHGGMYVHPAGAVYPPGEVEGRPPDSKDQGSVKKKARVGSAAESGQGKSGDGGRATSGSADDDATQSEYEGSSDGKDESSEPQDFAARKNSEGLSAAQCNTAESSYSGKGHPASKLPVLAPGRAVLPCPTTNLSIGMDMWNSTHAEASLIKSRPGMASSPMVGRKTAVPEQQWMQDERELKRQKRKQSNRESARRSRQRKQQECEDLARRVDQLNNENNALRSEIEQLNKDSKELELENASIMEELKRLYGPNVLSEFESGNGDRSSTIPADGESNGHTHR</sequence>
<proteinExistence type="predicted"/>
<keyword evidence="2" id="KW-1185">Reference proteome</keyword>
<accession>A0ACB7VN06</accession>
<dbReference type="EMBL" id="CM037018">
    <property type="protein sequence ID" value="KAH7675355.1"/>
    <property type="molecule type" value="Genomic_DNA"/>
</dbReference>
<name>A0ACB7VN06_DIOAL</name>